<evidence type="ECO:0000313" key="1">
    <source>
        <dbReference type="EMBL" id="CAL7947659.1"/>
    </source>
</evidence>
<reference evidence="1 2" key="1">
    <citation type="submission" date="2024-08" db="EMBL/GenBank/DDBJ databases">
        <authorList>
            <person name="Will J Nash"/>
            <person name="Angela Man"/>
            <person name="Seanna McTaggart"/>
            <person name="Kendall Baker"/>
            <person name="Tom Barker"/>
            <person name="Leah Catchpole"/>
            <person name="Alex Durrant"/>
            <person name="Karim Gharbi"/>
            <person name="Naomi Irish"/>
            <person name="Gemy Kaithakottil"/>
            <person name="Debby Ku"/>
            <person name="Aaliyah Providence"/>
            <person name="Felix Shaw"/>
            <person name="David Swarbreck"/>
            <person name="Chris Watkins"/>
            <person name="Ann M. McCartney"/>
            <person name="Giulio Formenti"/>
            <person name="Alice Mouton"/>
            <person name="Noel Vella"/>
            <person name="Bjorn M von Reumont"/>
            <person name="Adriana Vella"/>
            <person name="Wilfried Haerty"/>
        </authorList>
    </citation>
    <scope>NUCLEOTIDE SEQUENCE [LARGE SCALE GENOMIC DNA]</scope>
</reference>
<organism evidence="1 2">
    <name type="scientific">Xylocopa violacea</name>
    <name type="common">Violet carpenter bee</name>
    <name type="synonym">Apis violacea</name>
    <dbReference type="NCBI Taxonomy" id="135666"/>
    <lineage>
        <taxon>Eukaryota</taxon>
        <taxon>Metazoa</taxon>
        <taxon>Ecdysozoa</taxon>
        <taxon>Arthropoda</taxon>
        <taxon>Hexapoda</taxon>
        <taxon>Insecta</taxon>
        <taxon>Pterygota</taxon>
        <taxon>Neoptera</taxon>
        <taxon>Endopterygota</taxon>
        <taxon>Hymenoptera</taxon>
        <taxon>Apocrita</taxon>
        <taxon>Aculeata</taxon>
        <taxon>Apoidea</taxon>
        <taxon>Anthophila</taxon>
        <taxon>Apidae</taxon>
        <taxon>Xylocopa</taxon>
        <taxon>Xylocopa</taxon>
    </lineage>
</organism>
<gene>
    <name evidence="1" type="ORF">XYLVIOL_LOCUS8446</name>
</gene>
<name>A0ABP1P303_XYLVO</name>
<proteinExistence type="predicted"/>
<accession>A0ABP1P303</accession>
<comment type="caution">
    <text evidence="1">The sequence shown here is derived from an EMBL/GenBank/DDBJ whole genome shotgun (WGS) entry which is preliminary data.</text>
</comment>
<keyword evidence="2" id="KW-1185">Reference proteome</keyword>
<dbReference type="Proteomes" id="UP001642520">
    <property type="component" value="Unassembled WGS sequence"/>
</dbReference>
<dbReference type="EMBL" id="CAXAJV020001296">
    <property type="protein sequence ID" value="CAL7947659.1"/>
    <property type="molecule type" value="Genomic_DNA"/>
</dbReference>
<sequence>MITPFDPGTGVAITVAPILPPKNPRLIIHLPQVPHSFICLLHTSCQILTHDSPTISCPIHLSLFQTELRRTECLPSRLSSPSLSMVIKVMLIPYYINTPHILYTCLL</sequence>
<protein>
    <submittedName>
        <fullName evidence="1">Uncharacterized protein</fullName>
    </submittedName>
</protein>
<evidence type="ECO:0000313" key="2">
    <source>
        <dbReference type="Proteomes" id="UP001642520"/>
    </source>
</evidence>